<evidence type="ECO:0000256" key="9">
    <source>
        <dbReference type="ARBA" id="ARBA00023242"/>
    </source>
</evidence>
<keyword evidence="13" id="KW-1185">Reference proteome</keyword>
<dbReference type="GO" id="GO:0005634">
    <property type="term" value="C:nucleus"/>
    <property type="evidence" value="ECO:0007669"/>
    <property type="project" value="UniProtKB-SubCell"/>
</dbReference>
<dbReference type="GO" id="GO:0006357">
    <property type="term" value="P:regulation of transcription by RNA polymerase II"/>
    <property type="evidence" value="ECO:0007669"/>
    <property type="project" value="TreeGrafter"/>
</dbReference>
<dbReference type="STRING" id="6184.A0A430QP92"/>
<dbReference type="Proteomes" id="UP000290809">
    <property type="component" value="Unassembled WGS sequence"/>
</dbReference>
<keyword evidence="7" id="KW-0805">Transcription regulation</keyword>
<evidence type="ECO:0000256" key="7">
    <source>
        <dbReference type="ARBA" id="ARBA00023015"/>
    </source>
</evidence>
<dbReference type="InterPro" id="IPR013087">
    <property type="entry name" value="Znf_C2H2_type"/>
</dbReference>
<keyword evidence="4" id="KW-0677">Repeat</keyword>
<dbReference type="CDD" id="cd04301">
    <property type="entry name" value="NAT_SF"/>
    <property type="match status" value="1"/>
</dbReference>
<dbReference type="Gene3D" id="3.30.160.60">
    <property type="entry name" value="Classic Zinc Finger"/>
    <property type="match status" value="4"/>
</dbReference>
<dbReference type="Pfam" id="PF00096">
    <property type="entry name" value="zf-C2H2"/>
    <property type="match status" value="3"/>
</dbReference>
<dbReference type="PANTHER" id="PTHR45993:SF10">
    <property type="entry name" value="ZINC FINGER PROTEIN 208 ISOFORM X1-RELATED"/>
    <property type="match status" value="1"/>
</dbReference>
<evidence type="ECO:0000256" key="10">
    <source>
        <dbReference type="PROSITE-ProRule" id="PRU00042"/>
    </source>
</evidence>
<evidence type="ECO:0000256" key="6">
    <source>
        <dbReference type="ARBA" id="ARBA00022833"/>
    </source>
</evidence>
<evidence type="ECO:0000259" key="11">
    <source>
        <dbReference type="PROSITE" id="PS50157"/>
    </source>
</evidence>
<dbReference type="InterPro" id="IPR000182">
    <property type="entry name" value="GNAT_dom"/>
</dbReference>
<evidence type="ECO:0000313" key="13">
    <source>
        <dbReference type="Proteomes" id="UP000290809"/>
    </source>
</evidence>
<dbReference type="GO" id="GO:0016747">
    <property type="term" value="F:acyltransferase activity, transferring groups other than amino-acyl groups"/>
    <property type="evidence" value="ECO:0007669"/>
    <property type="project" value="InterPro"/>
</dbReference>
<evidence type="ECO:0000256" key="4">
    <source>
        <dbReference type="ARBA" id="ARBA00022737"/>
    </source>
</evidence>
<keyword evidence="3" id="KW-0479">Metal-binding</keyword>
<dbReference type="InterPro" id="IPR036236">
    <property type="entry name" value="Znf_C2H2_sf"/>
</dbReference>
<dbReference type="FunFam" id="3.30.160.60:FF:000761">
    <property type="entry name" value="Zinc finger protein 449"/>
    <property type="match status" value="1"/>
</dbReference>
<dbReference type="InterPro" id="IPR051497">
    <property type="entry name" value="Dev/Hematopoietic_TF"/>
</dbReference>
<evidence type="ECO:0000313" key="12">
    <source>
        <dbReference type="EMBL" id="RTG89464.1"/>
    </source>
</evidence>
<dbReference type="GO" id="GO:0008270">
    <property type="term" value="F:zinc ion binding"/>
    <property type="evidence" value="ECO:0007669"/>
    <property type="project" value="UniProtKB-KW"/>
</dbReference>
<keyword evidence="6" id="KW-0862">Zinc</keyword>
<keyword evidence="8" id="KW-0804">Transcription</keyword>
<dbReference type="PROSITE" id="PS00028">
    <property type="entry name" value="ZINC_FINGER_C2H2_1"/>
    <property type="match status" value="4"/>
</dbReference>
<evidence type="ECO:0000256" key="3">
    <source>
        <dbReference type="ARBA" id="ARBA00022723"/>
    </source>
</evidence>
<evidence type="ECO:0000256" key="8">
    <source>
        <dbReference type="ARBA" id="ARBA00023163"/>
    </source>
</evidence>
<feature type="domain" description="C2H2-type" evidence="11">
    <location>
        <begin position="667"/>
        <end position="695"/>
    </location>
</feature>
<dbReference type="InterPro" id="IPR016181">
    <property type="entry name" value="Acyl_CoA_acyltransferase"/>
</dbReference>
<sequence>MEGGEETVRKGYIAMLAVEENHRRIGIGSRLAQLAIELMIQDRCDEGYIVLFASLVQIPLLQNYYYTRDPGYVKLMWMSSVNLIHFTTEISMSSNPDEFSKKTNYTNHLFMNNLKAIWPAPLIVPPPWVLLRIVQEKSDNLSRSFNNDKLHEKLSGENRALSSINDNQITGLDKTSPTVSNNISSLSTNVHNSVSSTLQLIKGNRKISKEVINKIDNIERGRERSYSCPQCAKCFTSNSGLKQHMHIHASFKPFTCQVCHKAYTQFSNLCRHKRLHKRCRQKPDCLSCGNEFANTYSLLKHQVLTSCGKNSLNNNHTNKTTDNNGSSNMNYANKNVNLNNDNNLCNDKKSIYHTKYCIELKQNDEVDRKYKNSKLNFIESLNPYNNSMKTNINKETSHIHKHNTFYKDCNELKQIRKYTKNYNHLIETFTSKLIHNSYDVESMHSNEIHLKSNDMKTNYGKDIKTESILLTRHDHKLDNVEFKKINNTSDPMDLSYTSNHQKINTQNYSHSPISNKGKFEENYDFNNDSVKSFISTDKQLIKSDTKSNTMTFMKNNLYDNEFQYLYGIVNLAMCTAQQSLMKSMNHQKQQIEGSIEHFNLEQHSNDEHCVKNLSSMISTNDLGRYSFISSHNYLYENYYTCNVCHKKFPRAANLNRHIRTHTGEQPYQCPHCDRLFSISSNMQRHVRNIHSRNNLFIKDNQPQNDWRDVMISDLRHLLCLDFIQIRPTKHNRYHKSRSASNHDSSLSVVSDKRARDSKLELVEDFEDDETNKFHLKSTHTCENPTVSKTPAQNNRLLSHDRETFGYEPFNMSNSTPNLDHLYSHVPRHQTNQTLITEPEEYDQYISDDSQIQQLFPDTVQSMPCSPRVNELLEDQCVIDPSFTNSEHFGHIYQPNTNLNIYEFYECQLNKQLTKLSMLHAQQLNIQVLLEREWLKLHKLNCLKMAKYGYNDIKKSENYDQSQYSFIENINNPRHVHSTSSTNTMPVHSPEMRNMNSFKHHNDLLYLSKNFKSAECGLNNLDGGDNQVFNIDTYNDNVLARMQERSRNSADEGTFNLNSNYRMISPNYTIKDRKPVHNLKNYDQSQYSFIENINNPRHVHSTSSTNTMPVHSPEMRNMNSFKHHNDLLYLSKNFKSAECGLNNLDGGDNQVFNIDTYNDNVLARMQERSRNSADEGTFNLNSNYRMISPNYTIKDRKPVHNLNSTILYNRDHLYSQELLNRLIQNSQSNGYTNYTPVFNKPSHKLSTKNNYHFSELNNQQIIKKPSVPKSGSPSKGSYLTSSEIEIHLPREYQSFQSNQHSKNSFQPGINNQNLTKTFSENQNLKQSKLNKCSGSDRLSSKKYLKSDCKKKLLLNRDDSKLPINRSKSPPQMFILRKSASQPCIYKDDINKEEINRSSPPQKYPLIKQSSELNANKSSTESIDREILDIDYKASTSLWYDHNDNNNNVKKNTFNGVVNHGNDQHCLQDTSQLLPSYPRIIKQVSKLPKHIEVDKEKDYEYSSNSTSQPIYEQNETSYNNVHISRECKQNNIIDRNDSSTLSNSLSTLKLSNGTANQQNRIISSNCTTAMIKTNNNSNNNGDLNKFVKHTSDDQLNNYELDLTNDSGISSVNKDSIIPSGVICLHKEINHMVFGPSRNPLNNAVLNFTISERINTPTWLALCTDEMKVYVYDLWTHSCLTEFMNHAISSTSPVIHLFSLNPLEYSDNSKAHVGFLCVVQKNGILTLYNIATRNMISRTILECEVYCASLIPCQGKLDQYLPQSIFSIDTYGSLTISQWKIITNNKDTVLNEPTLCDETLEIGTNIFKEISRKGKHGDFKYCTYIHDNFRSQPNGELKLNKTNSNIDNSQMYSFNDINPCEFSFITAAYECTRRKILRLTNWICKSKGLRNTVSYNKILSNDPNSNLIDMTVIESGCSGSLCMCFTNEIFWLSLHFLPQLILVCSKHYSLFNLTHYKKFHE</sequence>
<keyword evidence="5 10" id="KW-0863">Zinc-finger</keyword>
<dbReference type="SUPFAM" id="SSF55729">
    <property type="entry name" value="Acyl-CoA N-acyltransferases (Nat)"/>
    <property type="match status" value="1"/>
</dbReference>
<evidence type="ECO:0000256" key="2">
    <source>
        <dbReference type="ARBA" id="ARBA00006991"/>
    </source>
</evidence>
<dbReference type="GO" id="GO:0000978">
    <property type="term" value="F:RNA polymerase II cis-regulatory region sequence-specific DNA binding"/>
    <property type="evidence" value="ECO:0007669"/>
    <property type="project" value="TreeGrafter"/>
</dbReference>
<dbReference type="GO" id="GO:0032502">
    <property type="term" value="P:developmental process"/>
    <property type="evidence" value="ECO:0007669"/>
    <property type="project" value="UniProtKB-ARBA"/>
</dbReference>
<dbReference type="EMBL" id="QMKO01001502">
    <property type="protein sequence ID" value="RTG89464.1"/>
    <property type="molecule type" value="Genomic_DNA"/>
</dbReference>
<dbReference type="FunFam" id="3.30.160.60:FF:000690">
    <property type="entry name" value="Zinc finger protein 354C"/>
    <property type="match status" value="1"/>
</dbReference>
<accession>A0A430QP92</accession>
<dbReference type="SUPFAM" id="SSF57667">
    <property type="entry name" value="beta-beta-alpha zinc fingers"/>
    <property type="match status" value="2"/>
</dbReference>
<dbReference type="PANTHER" id="PTHR45993">
    <property type="entry name" value="B-CELL LYMPHOMA/LEUKEMIA 11"/>
    <property type="match status" value="1"/>
</dbReference>
<comment type="caution">
    <text evidence="12">The sequence shown here is derived from an EMBL/GenBank/DDBJ whole genome shotgun (WGS) entry which is preliminary data.</text>
</comment>
<feature type="domain" description="C2H2-type" evidence="11">
    <location>
        <begin position="639"/>
        <end position="666"/>
    </location>
</feature>
<feature type="domain" description="C2H2-type" evidence="11">
    <location>
        <begin position="226"/>
        <end position="253"/>
    </location>
</feature>
<dbReference type="SMART" id="SM00355">
    <property type="entry name" value="ZnF_C2H2"/>
    <property type="match status" value="4"/>
</dbReference>
<dbReference type="GO" id="GO:0003700">
    <property type="term" value="F:DNA-binding transcription factor activity"/>
    <property type="evidence" value="ECO:0007669"/>
    <property type="project" value="TreeGrafter"/>
</dbReference>
<proteinExistence type="inferred from homology"/>
<organism evidence="12 13">
    <name type="scientific">Schistosoma bovis</name>
    <name type="common">Blood fluke</name>
    <dbReference type="NCBI Taxonomy" id="6184"/>
    <lineage>
        <taxon>Eukaryota</taxon>
        <taxon>Metazoa</taxon>
        <taxon>Spiralia</taxon>
        <taxon>Lophotrochozoa</taxon>
        <taxon>Platyhelminthes</taxon>
        <taxon>Trematoda</taxon>
        <taxon>Digenea</taxon>
        <taxon>Strigeidida</taxon>
        <taxon>Schistosomatoidea</taxon>
        <taxon>Schistosomatidae</taxon>
        <taxon>Schistosoma</taxon>
    </lineage>
</organism>
<dbReference type="PROSITE" id="PS50157">
    <property type="entry name" value="ZINC_FINGER_C2H2_2"/>
    <property type="match status" value="4"/>
</dbReference>
<comment type="subcellular location">
    <subcellularLocation>
        <location evidence="1">Nucleus</location>
    </subcellularLocation>
</comment>
<name>A0A430QP92_SCHBO</name>
<dbReference type="Pfam" id="PF00583">
    <property type="entry name" value="Acetyltransf_1"/>
    <property type="match status" value="1"/>
</dbReference>
<evidence type="ECO:0000256" key="1">
    <source>
        <dbReference type="ARBA" id="ARBA00004123"/>
    </source>
</evidence>
<comment type="similarity">
    <text evidence="2">Belongs to the krueppel C2H2-type zinc-finger protein family.</text>
</comment>
<dbReference type="FunFam" id="3.30.160.60:FF:000202">
    <property type="entry name" value="Zinc finger protein 574"/>
    <property type="match status" value="1"/>
</dbReference>
<gene>
    <name evidence="12" type="ORF">DC041_0003626</name>
</gene>
<feature type="domain" description="C2H2-type" evidence="11">
    <location>
        <begin position="254"/>
        <end position="281"/>
    </location>
</feature>
<evidence type="ECO:0000256" key="5">
    <source>
        <dbReference type="ARBA" id="ARBA00022771"/>
    </source>
</evidence>
<protein>
    <recommendedName>
        <fullName evidence="11">C2H2-type domain-containing protein</fullName>
    </recommendedName>
</protein>
<keyword evidence="9" id="KW-0539">Nucleus</keyword>
<reference evidence="12 13" key="1">
    <citation type="journal article" date="2019" name="PLoS Pathog.">
        <title>Genome sequence of the bovine parasite Schistosoma bovis Tanzania.</title>
        <authorList>
            <person name="Oey H."/>
            <person name="Zakrzewski M."/>
            <person name="Gobert G."/>
            <person name="Gravermann K."/>
            <person name="Stoye J."/>
            <person name="Jones M."/>
            <person name="Mcmanus D."/>
            <person name="Krause L."/>
        </authorList>
    </citation>
    <scope>NUCLEOTIDE SEQUENCE [LARGE SCALE GENOMIC DNA]</scope>
    <source>
        <strain evidence="12 13">TAN1997</strain>
    </source>
</reference>